<dbReference type="GO" id="GO:0006355">
    <property type="term" value="P:regulation of DNA-templated transcription"/>
    <property type="evidence" value="ECO:0007669"/>
    <property type="project" value="InterPro"/>
</dbReference>
<dbReference type="InterPro" id="IPR027417">
    <property type="entry name" value="P-loop_NTPase"/>
</dbReference>
<keyword evidence="9" id="KW-1185">Reference proteome</keyword>
<evidence type="ECO:0000259" key="6">
    <source>
        <dbReference type="PROSITE" id="PS50112"/>
    </source>
</evidence>
<dbReference type="RefSeq" id="WP_246317811.1">
    <property type="nucleotide sequence ID" value="NZ_CAADHO010000006.1"/>
</dbReference>
<name>A0A4U8YPF7_9BACT</name>
<dbReference type="SUPFAM" id="SSF52540">
    <property type="entry name" value="P-loop containing nucleoside triphosphate hydrolases"/>
    <property type="match status" value="1"/>
</dbReference>
<keyword evidence="2" id="KW-0067">ATP-binding</keyword>
<evidence type="ECO:0000256" key="2">
    <source>
        <dbReference type="ARBA" id="ARBA00022840"/>
    </source>
</evidence>
<evidence type="ECO:0000259" key="5">
    <source>
        <dbReference type="PROSITE" id="PS50045"/>
    </source>
</evidence>
<dbReference type="InterPro" id="IPR002197">
    <property type="entry name" value="HTH_Fis"/>
</dbReference>
<proteinExistence type="predicted"/>
<accession>A0A4U8YPF7</accession>
<sequence>MKSLLREMNDHPALKQIIDTIADGVFTLDITGHITFWSKSMEQITGFSAAEALGKTCRTLKISNCLGVLGTGDPTRCGILEGNITGARECFLKHKDGHDIPAIKNATAVKDENGKVIGIVEAITDLTKLEKARTTLEEATRRLGDRHRLDRIIGKSDCMQAVFMAIKATAASQATILIQGESGTGKELVAGAIHYNSERARGPFVIVNCSALSESLLESELFGHAKGAFTGASTDRVGRLEKANHGTVFLDEIGELSPLVQVKLLRVLQERTIERIGESRQRRLDIRVITATHRDLYALVKEGKFREDLYYRLKVFPIGVPPLRERKTDIPLLVRHFCHWLNTETEKNIQKISPTAMQRLLDHHWPGNVRELENAIEHAFVLCNARTILPDHLPLEIREKTCTPIGPGAAIVEPPTLPSGPLTRELLTARLHETNWNKAEAARRLGVSRTAVWKRMKQWGIPLRQP</sequence>
<dbReference type="PROSITE" id="PS00675">
    <property type="entry name" value="SIGMA54_INTERACT_1"/>
    <property type="match status" value="1"/>
</dbReference>
<dbReference type="PANTHER" id="PTHR32071:SF122">
    <property type="entry name" value="SIGMA FACTOR"/>
    <property type="match status" value="1"/>
</dbReference>
<dbReference type="GO" id="GO:0005524">
    <property type="term" value="F:ATP binding"/>
    <property type="evidence" value="ECO:0007669"/>
    <property type="project" value="UniProtKB-KW"/>
</dbReference>
<dbReference type="Pfam" id="PF13426">
    <property type="entry name" value="PAS_9"/>
    <property type="match status" value="1"/>
</dbReference>
<dbReference type="PROSITE" id="PS50113">
    <property type="entry name" value="PAC"/>
    <property type="match status" value="1"/>
</dbReference>
<evidence type="ECO:0000256" key="4">
    <source>
        <dbReference type="ARBA" id="ARBA00023163"/>
    </source>
</evidence>
<dbReference type="InterPro" id="IPR025662">
    <property type="entry name" value="Sigma_54_int_dom_ATP-bd_1"/>
</dbReference>
<dbReference type="SUPFAM" id="SSF46689">
    <property type="entry name" value="Homeodomain-like"/>
    <property type="match status" value="1"/>
</dbReference>
<dbReference type="Proteomes" id="UP000507962">
    <property type="component" value="Unassembled WGS sequence"/>
</dbReference>
<dbReference type="Pfam" id="PF00158">
    <property type="entry name" value="Sigma54_activat"/>
    <property type="match status" value="1"/>
</dbReference>
<dbReference type="InterPro" id="IPR058031">
    <property type="entry name" value="AAA_lid_NorR"/>
</dbReference>
<dbReference type="PROSITE" id="PS00688">
    <property type="entry name" value="SIGMA54_INTERACT_3"/>
    <property type="match status" value="1"/>
</dbReference>
<dbReference type="CDD" id="cd00009">
    <property type="entry name" value="AAA"/>
    <property type="match status" value="1"/>
</dbReference>
<dbReference type="PANTHER" id="PTHR32071">
    <property type="entry name" value="TRANSCRIPTIONAL REGULATORY PROTEIN"/>
    <property type="match status" value="1"/>
</dbReference>
<dbReference type="Gene3D" id="1.10.8.60">
    <property type="match status" value="1"/>
</dbReference>
<dbReference type="FunFam" id="3.40.50.300:FF:000006">
    <property type="entry name" value="DNA-binding transcriptional regulator NtrC"/>
    <property type="match status" value="1"/>
</dbReference>
<dbReference type="PRINTS" id="PR01590">
    <property type="entry name" value="HTHFIS"/>
</dbReference>
<dbReference type="AlphaFoldDB" id="A0A4U8YPF7"/>
<dbReference type="InterPro" id="IPR000014">
    <property type="entry name" value="PAS"/>
</dbReference>
<dbReference type="Gene3D" id="1.10.10.60">
    <property type="entry name" value="Homeodomain-like"/>
    <property type="match status" value="1"/>
</dbReference>
<dbReference type="InterPro" id="IPR025944">
    <property type="entry name" value="Sigma_54_int_dom_CS"/>
</dbReference>
<dbReference type="SMART" id="SM00091">
    <property type="entry name" value="PAS"/>
    <property type="match status" value="1"/>
</dbReference>
<dbReference type="CDD" id="cd00130">
    <property type="entry name" value="PAS"/>
    <property type="match status" value="1"/>
</dbReference>
<feature type="domain" description="Sigma-54 factor interaction" evidence="5">
    <location>
        <begin position="152"/>
        <end position="381"/>
    </location>
</feature>
<dbReference type="GO" id="GO:0043565">
    <property type="term" value="F:sequence-specific DNA binding"/>
    <property type="evidence" value="ECO:0007669"/>
    <property type="project" value="InterPro"/>
</dbReference>
<dbReference type="Gene3D" id="3.40.50.300">
    <property type="entry name" value="P-loop containing nucleotide triphosphate hydrolases"/>
    <property type="match status" value="1"/>
</dbReference>
<dbReference type="PROSITE" id="PS50112">
    <property type="entry name" value="PAS"/>
    <property type="match status" value="1"/>
</dbReference>
<dbReference type="InterPro" id="IPR035965">
    <property type="entry name" value="PAS-like_dom_sf"/>
</dbReference>
<dbReference type="Pfam" id="PF02954">
    <property type="entry name" value="HTH_8"/>
    <property type="match status" value="1"/>
</dbReference>
<dbReference type="InterPro" id="IPR002078">
    <property type="entry name" value="Sigma_54_int"/>
</dbReference>
<dbReference type="Pfam" id="PF25601">
    <property type="entry name" value="AAA_lid_14"/>
    <property type="match status" value="1"/>
</dbReference>
<organism evidence="8 9">
    <name type="scientific">Desulfoluna butyratoxydans</name>
    <dbReference type="NCBI Taxonomy" id="231438"/>
    <lineage>
        <taxon>Bacteria</taxon>
        <taxon>Pseudomonadati</taxon>
        <taxon>Thermodesulfobacteriota</taxon>
        <taxon>Desulfobacteria</taxon>
        <taxon>Desulfobacterales</taxon>
        <taxon>Desulfolunaceae</taxon>
        <taxon>Desulfoluna</taxon>
    </lineage>
</organism>
<feature type="domain" description="PAC" evidence="7">
    <location>
        <begin position="86"/>
        <end position="138"/>
    </location>
</feature>
<dbReference type="Gene3D" id="3.30.450.20">
    <property type="entry name" value="PAS domain"/>
    <property type="match status" value="1"/>
</dbReference>
<dbReference type="SUPFAM" id="SSF55785">
    <property type="entry name" value="PYP-like sensor domain (PAS domain)"/>
    <property type="match status" value="1"/>
</dbReference>
<dbReference type="EMBL" id="CAADHO010000006">
    <property type="protein sequence ID" value="VFQ45650.1"/>
    <property type="molecule type" value="Genomic_DNA"/>
</dbReference>
<dbReference type="InterPro" id="IPR000700">
    <property type="entry name" value="PAS-assoc_C"/>
</dbReference>
<evidence type="ECO:0000259" key="7">
    <source>
        <dbReference type="PROSITE" id="PS50113"/>
    </source>
</evidence>
<keyword evidence="3" id="KW-0805">Transcription regulation</keyword>
<evidence type="ECO:0000313" key="8">
    <source>
        <dbReference type="EMBL" id="VFQ45650.1"/>
    </source>
</evidence>
<dbReference type="InterPro" id="IPR009057">
    <property type="entry name" value="Homeodomain-like_sf"/>
</dbReference>
<protein>
    <submittedName>
        <fullName evidence="8">Bacterial regulatory protein fis family</fullName>
    </submittedName>
</protein>
<evidence type="ECO:0000313" key="9">
    <source>
        <dbReference type="Proteomes" id="UP000507962"/>
    </source>
</evidence>
<dbReference type="InterPro" id="IPR003593">
    <property type="entry name" value="AAA+_ATPase"/>
</dbReference>
<dbReference type="PROSITE" id="PS50045">
    <property type="entry name" value="SIGMA54_INTERACT_4"/>
    <property type="match status" value="1"/>
</dbReference>
<feature type="domain" description="PAS" evidence="6">
    <location>
        <begin position="10"/>
        <end position="56"/>
    </location>
</feature>
<keyword evidence="1" id="KW-0547">Nucleotide-binding</keyword>
<evidence type="ECO:0000256" key="3">
    <source>
        <dbReference type="ARBA" id="ARBA00023015"/>
    </source>
</evidence>
<dbReference type="NCBIfam" id="TIGR00229">
    <property type="entry name" value="sensory_box"/>
    <property type="match status" value="1"/>
</dbReference>
<reference evidence="8 9" key="1">
    <citation type="submission" date="2019-03" db="EMBL/GenBank/DDBJ databases">
        <authorList>
            <person name="Nijsse B."/>
        </authorList>
    </citation>
    <scope>NUCLEOTIDE SEQUENCE [LARGE SCALE GENOMIC DNA]</scope>
    <source>
        <strain evidence="8">Desulfoluna butyratoxydans MSL71</strain>
    </source>
</reference>
<evidence type="ECO:0000256" key="1">
    <source>
        <dbReference type="ARBA" id="ARBA00022741"/>
    </source>
</evidence>
<keyword evidence="4" id="KW-0804">Transcription</keyword>
<gene>
    <name evidence="8" type="ORF">MSL71_33110</name>
</gene>
<dbReference type="SMART" id="SM00382">
    <property type="entry name" value="AAA"/>
    <property type="match status" value="1"/>
</dbReference>